<dbReference type="AlphaFoldDB" id="A0A482TZE4"/>
<organism evidence="1 2">
    <name type="scientific">Pseudomonas songnenensis</name>
    <dbReference type="NCBI Taxonomy" id="1176259"/>
    <lineage>
        <taxon>Bacteria</taxon>
        <taxon>Pseudomonadati</taxon>
        <taxon>Pseudomonadota</taxon>
        <taxon>Gammaproteobacteria</taxon>
        <taxon>Pseudomonadales</taxon>
        <taxon>Pseudomonadaceae</taxon>
        <taxon>Pseudomonas</taxon>
    </lineage>
</organism>
<evidence type="ECO:0008006" key="3">
    <source>
        <dbReference type="Google" id="ProtNLM"/>
    </source>
</evidence>
<sequence length="197" mass="22655">MELFRAIPSSQLAAAEKGFRRRSTMRIPNNVPYVVDNLWESLRPKNMPSRRYAIYASSTPELALQNASAPLPEDDEYVACKVVVDAQNIRIAQLQVTDARYHTDIRLISKWISRHGKELAELSLDNKQKIAPLFMPGLHRREMTELWNAHSLVAELCTYVRQHSSFWPSAFGTPEFSDGELFFELLSDTDIYRLEVI</sequence>
<comment type="caution">
    <text evidence="1">The sequence shown here is derived from an EMBL/GenBank/DDBJ whole genome shotgun (WGS) entry which is preliminary data.</text>
</comment>
<name>A0A482TZE4_9PSED</name>
<dbReference type="Proteomes" id="UP000282800">
    <property type="component" value="Unassembled WGS sequence"/>
</dbReference>
<evidence type="ECO:0000313" key="2">
    <source>
        <dbReference type="Proteomes" id="UP000282800"/>
    </source>
</evidence>
<gene>
    <name evidence="1" type="ORF">EJA06_022100</name>
</gene>
<evidence type="ECO:0000313" key="1">
    <source>
        <dbReference type="EMBL" id="RYJ59204.1"/>
    </source>
</evidence>
<accession>A0A482TZE4</accession>
<reference evidence="1 2" key="1">
    <citation type="submission" date="2019-01" db="EMBL/GenBank/DDBJ databases">
        <title>High-quality draft genome of. Pseudomonas songnenensis str. L103, a full-fledged denitrifier isolated from 100 meters deep aquifer in a heavily nitrogen fertilized agricultural area.</title>
        <authorList>
            <person name="Liu M."/>
            <person name="Liu B."/>
        </authorList>
    </citation>
    <scope>NUCLEOTIDE SEQUENCE [LARGE SCALE GENOMIC DNA]</scope>
    <source>
        <strain evidence="1 2">L103</strain>
    </source>
</reference>
<dbReference type="EMBL" id="RWYU02000012">
    <property type="protein sequence ID" value="RYJ59204.1"/>
    <property type="molecule type" value="Genomic_DNA"/>
</dbReference>
<protein>
    <recommendedName>
        <fullName evidence="3">RES domain-containing protein</fullName>
    </recommendedName>
</protein>
<dbReference type="OrthoDB" id="6862889at2"/>
<proteinExistence type="predicted"/>
<dbReference type="RefSeq" id="WP_126190718.1">
    <property type="nucleotide sequence ID" value="NZ_RWYU02000012.1"/>
</dbReference>